<dbReference type="RefSeq" id="WP_095645354.1">
    <property type="nucleotide sequence ID" value="NZ_LMVP01000468.1"/>
</dbReference>
<organism evidence="7 8">
    <name type="scientific">Methanosarcina spelaei</name>
    <dbReference type="NCBI Taxonomy" id="1036679"/>
    <lineage>
        <taxon>Archaea</taxon>
        <taxon>Methanobacteriati</taxon>
        <taxon>Methanobacteriota</taxon>
        <taxon>Stenosarchaea group</taxon>
        <taxon>Methanomicrobia</taxon>
        <taxon>Methanosarcinales</taxon>
        <taxon>Methanosarcinaceae</taxon>
        <taxon>Methanosarcina</taxon>
    </lineage>
</organism>
<evidence type="ECO:0000256" key="3">
    <source>
        <dbReference type="ARBA" id="ARBA00022982"/>
    </source>
</evidence>
<keyword evidence="8" id="KW-1185">Reference proteome</keyword>
<keyword evidence="3" id="KW-0249">Electron transport</keyword>
<keyword evidence="4 5" id="KW-0408">Iron</keyword>
<sequence length="42" mass="4409">MGVSAKGERYLCEICGNEVIVEEAGGGTLVCCGQEMTLISEE</sequence>
<dbReference type="NCBIfam" id="TIGR00319">
    <property type="entry name" value="desulf_FeS4"/>
    <property type="match status" value="1"/>
</dbReference>
<dbReference type="EMBL" id="LMVP01000468">
    <property type="protein sequence ID" value="PAV11732.1"/>
    <property type="molecule type" value="Genomic_DNA"/>
</dbReference>
<evidence type="ECO:0000256" key="1">
    <source>
        <dbReference type="ARBA" id="ARBA00022448"/>
    </source>
</evidence>
<evidence type="ECO:0000313" key="7">
    <source>
        <dbReference type="EMBL" id="PAV11732.1"/>
    </source>
</evidence>
<evidence type="ECO:0000259" key="6">
    <source>
        <dbReference type="Pfam" id="PF06397"/>
    </source>
</evidence>
<protein>
    <submittedName>
        <fullName evidence="7">Desulforedoxin</fullName>
    </submittedName>
</protein>
<gene>
    <name evidence="7" type="ORF">ASJ81_09240</name>
</gene>
<dbReference type="GO" id="GO:0005506">
    <property type="term" value="F:iron ion binding"/>
    <property type="evidence" value="ECO:0007669"/>
    <property type="project" value="InterPro"/>
</dbReference>
<evidence type="ECO:0000256" key="2">
    <source>
        <dbReference type="ARBA" id="ARBA00022723"/>
    </source>
</evidence>
<feature type="binding site" evidence="5">
    <location>
        <position position="32"/>
    </location>
    <ligand>
        <name>Fe cation</name>
        <dbReference type="ChEBI" id="CHEBI:24875"/>
    </ligand>
</feature>
<evidence type="ECO:0000256" key="4">
    <source>
        <dbReference type="ARBA" id="ARBA00023004"/>
    </source>
</evidence>
<dbReference type="SUPFAM" id="SSF57802">
    <property type="entry name" value="Rubredoxin-like"/>
    <property type="match status" value="1"/>
</dbReference>
<proteinExistence type="predicted"/>
<comment type="cofactor">
    <cofactor evidence="5">
        <name>Fe cation</name>
        <dbReference type="ChEBI" id="CHEBI:24875"/>
    </cofactor>
    <text evidence="5">Binds 2 irons ions per subunit via 4 cysteine residues per iron.</text>
</comment>
<evidence type="ECO:0000256" key="5">
    <source>
        <dbReference type="PIRSR" id="PIRSR000075-1"/>
    </source>
</evidence>
<feature type="binding site" evidence="5">
    <location>
        <position position="31"/>
    </location>
    <ligand>
        <name>Fe cation</name>
        <dbReference type="ChEBI" id="CHEBI:24875"/>
    </ligand>
</feature>
<evidence type="ECO:0000313" key="8">
    <source>
        <dbReference type="Proteomes" id="UP000218164"/>
    </source>
</evidence>
<keyword evidence="1" id="KW-0813">Transport</keyword>
<dbReference type="PIRSF" id="PIRSF000075">
    <property type="entry name" value="Desulforedoxin"/>
    <property type="match status" value="1"/>
</dbReference>
<dbReference type="InterPro" id="IPR004462">
    <property type="entry name" value="Desulfoferrodoxin_N"/>
</dbReference>
<comment type="caution">
    <text evidence="7">The sequence shown here is derived from an EMBL/GenBank/DDBJ whole genome shotgun (WGS) entry which is preliminary data.</text>
</comment>
<dbReference type="Gene3D" id="2.20.28.100">
    <property type="entry name" value="Desulphoferrodoxin, N-terminal domain"/>
    <property type="match status" value="1"/>
</dbReference>
<feature type="binding site" evidence="5">
    <location>
        <position position="15"/>
    </location>
    <ligand>
        <name>Fe cation</name>
        <dbReference type="ChEBI" id="CHEBI:24875"/>
    </ligand>
</feature>
<name>A0A2A2HQT8_9EURY</name>
<dbReference type="Proteomes" id="UP000218164">
    <property type="component" value="Unassembled WGS sequence"/>
</dbReference>
<reference evidence="7 8" key="1">
    <citation type="journal article" date="2017" name="BMC Genomics">
        <title>Genomic analysis of methanogenic archaea reveals a shift towards energy conservation.</title>
        <authorList>
            <person name="Gilmore S.P."/>
            <person name="Henske J.K."/>
            <person name="Sexton J.A."/>
            <person name="Solomon K.V."/>
            <person name="Seppala S."/>
            <person name="Yoo J.I."/>
            <person name="Huyett L.M."/>
            <person name="Pressman A."/>
            <person name="Cogan J.Z."/>
            <person name="Kivenson V."/>
            <person name="Peng X."/>
            <person name="Tan Y."/>
            <person name="Valentine D.L."/>
            <person name="O'Malley M.A."/>
        </authorList>
    </citation>
    <scope>NUCLEOTIDE SEQUENCE [LARGE SCALE GENOMIC DNA]</scope>
    <source>
        <strain evidence="7 8">MC-15</strain>
    </source>
</reference>
<dbReference type="OrthoDB" id="30725at2157"/>
<dbReference type="Pfam" id="PF06397">
    <property type="entry name" value="Desulfoferrod_N"/>
    <property type="match status" value="1"/>
</dbReference>
<feature type="domain" description="Desulfoferrodoxin N-terminal" evidence="6">
    <location>
        <begin position="5"/>
        <end position="39"/>
    </location>
</feature>
<dbReference type="AlphaFoldDB" id="A0A2A2HQT8"/>
<dbReference type="InterPro" id="IPR012002">
    <property type="entry name" value="Desulforedoxin"/>
</dbReference>
<dbReference type="InterPro" id="IPR038094">
    <property type="entry name" value="Desulfoferrodoxin_N_sf"/>
</dbReference>
<keyword evidence="2 5" id="KW-0479">Metal-binding</keyword>
<feature type="binding site" evidence="5">
    <location>
        <position position="12"/>
    </location>
    <ligand>
        <name>Fe cation</name>
        <dbReference type="ChEBI" id="CHEBI:24875"/>
    </ligand>
</feature>
<accession>A0A2A2HQT8</accession>